<reference evidence="9 10" key="1">
    <citation type="journal article" date="2013" name="Nat. Biotechnol.">
        <title>Genome sequences of rare, uncultured bacteria obtained by differential coverage binning of multiple metagenomes.</title>
        <authorList>
            <person name="Albertsen M."/>
            <person name="Hugenholtz P."/>
            <person name="Skarshewski A."/>
            <person name="Nielsen K.L."/>
            <person name="Tyson G.W."/>
            <person name="Nielsen P.H."/>
        </authorList>
    </citation>
    <scope>NUCLEOTIDE SEQUENCE [LARGE SCALE GENOMIC DNA]</scope>
    <source>
        <strain evidence="9">TM71</strain>
    </source>
</reference>
<dbReference type="Proteomes" id="UP000013893">
    <property type="component" value="Chromosome"/>
</dbReference>
<evidence type="ECO:0000256" key="3">
    <source>
        <dbReference type="ARBA" id="ARBA00022448"/>
    </source>
</evidence>
<dbReference type="InterPro" id="IPR002781">
    <property type="entry name" value="TM_pro_TauE-like"/>
</dbReference>
<keyword evidence="6 8" id="KW-1133">Transmembrane helix</keyword>
<dbReference type="EMBL" id="CP005957">
    <property type="protein sequence ID" value="AGL61838.1"/>
    <property type="molecule type" value="Genomic_DNA"/>
</dbReference>
<keyword evidence="4 8" id="KW-1003">Cell membrane</keyword>
<comment type="subcellular location">
    <subcellularLocation>
        <location evidence="1 8">Cell membrane</location>
        <topology evidence="1 8">Multi-pass membrane protein</topology>
    </subcellularLocation>
</comment>
<organism evidence="9 10">
    <name type="scientific">Candidatus Saccharimonas aalborgensis</name>
    <dbReference type="NCBI Taxonomy" id="1332188"/>
    <lineage>
        <taxon>Bacteria</taxon>
        <taxon>Candidatus Saccharimonadota</taxon>
        <taxon>Candidatus Saccharimonadia</taxon>
        <taxon>Candidatus Saccharimonadales</taxon>
        <taxon>Candidatus Saccharimonadaceae</taxon>
        <taxon>Candidatus Saccharimonas</taxon>
    </lineage>
</organism>
<feature type="transmembrane region" description="Helical" evidence="8">
    <location>
        <begin position="227"/>
        <end position="244"/>
    </location>
</feature>
<dbReference type="Pfam" id="PF01925">
    <property type="entry name" value="TauE"/>
    <property type="match status" value="1"/>
</dbReference>
<dbReference type="GO" id="GO:0005886">
    <property type="term" value="C:plasma membrane"/>
    <property type="evidence" value="ECO:0007669"/>
    <property type="project" value="UniProtKB-SubCell"/>
</dbReference>
<evidence type="ECO:0000256" key="2">
    <source>
        <dbReference type="ARBA" id="ARBA00009142"/>
    </source>
</evidence>
<accession>R4PK10</accession>
<feature type="transmembrane region" description="Helical" evidence="8">
    <location>
        <begin position="75"/>
        <end position="94"/>
    </location>
</feature>
<comment type="similarity">
    <text evidence="2 8">Belongs to the 4-toluene sulfonate uptake permease (TSUP) (TC 2.A.102) family.</text>
</comment>
<evidence type="ECO:0000256" key="8">
    <source>
        <dbReference type="RuleBase" id="RU363041"/>
    </source>
</evidence>
<dbReference type="KEGG" id="saal:L336_0127"/>
<dbReference type="PANTHER" id="PTHR30269:SF0">
    <property type="entry name" value="MEMBRANE TRANSPORTER PROTEIN YFCA-RELATED"/>
    <property type="match status" value="1"/>
</dbReference>
<dbReference type="OrthoDB" id="554695at2"/>
<dbReference type="PANTHER" id="PTHR30269">
    <property type="entry name" value="TRANSMEMBRANE PROTEIN YFCA"/>
    <property type="match status" value="1"/>
</dbReference>
<evidence type="ECO:0000313" key="10">
    <source>
        <dbReference type="Proteomes" id="UP000013893"/>
    </source>
</evidence>
<feature type="transmembrane region" description="Helical" evidence="8">
    <location>
        <begin position="100"/>
        <end position="119"/>
    </location>
</feature>
<evidence type="ECO:0000256" key="6">
    <source>
        <dbReference type="ARBA" id="ARBA00022989"/>
    </source>
</evidence>
<evidence type="ECO:0000256" key="4">
    <source>
        <dbReference type="ARBA" id="ARBA00022475"/>
    </source>
</evidence>
<sequence length="245" mass="25882">MDITLLLTFFVSFIASVLSGIAGGGVSFVTTPFWLVIGLTPAQGGATGAFMATGMSLGSLATFRKSGHIPKDRKLFYILAVVTLIASILGVFVVPKIDISVFRTVLAIITLAALPLLFVKPSTKYNLKKYKKLGLALAAGLMVIGSIIISGAFSILFTLVLVVFFGMSVLQTTAMKRLLFFLQSVVLLIGFAVQGYLLLQYAAVAFFGGILGAHIGTKYAVKKGENFAKYALAVMALVGAIALLV</sequence>
<dbReference type="RefSeq" id="WP_015641289.1">
    <property type="nucleotide sequence ID" value="NC_021219.1"/>
</dbReference>
<keyword evidence="10" id="KW-1185">Reference proteome</keyword>
<protein>
    <recommendedName>
        <fullName evidence="8">Probable membrane transporter protein</fullName>
    </recommendedName>
</protein>
<evidence type="ECO:0000313" key="9">
    <source>
        <dbReference type="EMBL" id="AGL61838.1"/>
    </source>
</evidence>
<keyword evidence="3" id="KW-0813">Transport</keyword>
<dbReference type="HOGENOM" id="CLU_1131990_0_0_0"/>
<feature type="transmembrane region" description="Helical" evidence="8">
    <location>
        <begin position="43"/>
        <end position="63"/>
    </location>
</feature>
<feature type="transmembrane region" description="Helical" evidence="8">
    <location>
        <begin position="140"/>
        <end position="165"/>
    </location>
</feature>
<dbReference type="STRING" id="1332188.L336_0127"/>
<feature type="transmembrane region" description="Helical" evidence="8">
    <location>
        <begin position="185"/>
        <end position="215"/>
    </location>
</feature>
<evidence type="ECO:0000256" key="1">
    <source>
        <dbReference type="ARBA" id="ARBA00004651"/>
    </source>
</evidence>
<dbReference type="AlphaFoldDB" id="R4PK10"/>
<gene>
    <name evidence="9" type="ORF">L336_0127</name>
</gene>
<proteinExistence type="inferred from homology"/>
<keyword evidence="5 8" id="KW-0812">Transmembrane</keyword>
<name>R4PK10_9BACT</name>
<evidence type="ECO:0000256" key="5">
    <source>
        <dbReference type="ARBA" id="ARBA00022692"/>
    </source>
</evidence>
<evidence type="ECO:0000256" key="7">
    <source>
        <dbReference type="ARBA" id="ARBA00023136"/>
    </source>
</evidence>
<keyword evidence="7 8" id="KW-0472">Membrane</keyword>
<dbReference type="InterPro" id="IPR052017">
    <property type="entry name" value="TSUP"/>
</dbReference>